<dbReference type="InterPro" id="IPR013088">
    <property type="entry name" value="Znf_NHR/GATA"/>
</dbReference>
<keyword evidence="3" id="KW-0862">Zinc</keyword>
<feature type="compositionally biased region" description="Polar residues" evidence="7">
    <location>
        <begin position="94"/>
        <end position="114"/>
    </location>
</feature>
<dbReference type="InterPro" id="IPR000679">
    <property type="entry name" value="Znf_GATA"/>
</dbReference>
<dbReference type="OrthoDB" id="2162994at2759"/>
<dbReference type="STRING" id="554155.C5FBP0"/>
<keyword evidence="2 6" id="KW-0863">Zinc-finger</keyword>
<dbReference type="PROSITE" id="PS00344">
    <property type="entry name" value="GATA_ZN_FINGER_1"/>
    <property type="match status" value="1"/>
</dbReference>
<dbReference type="EMBL" id="DS995701">
    <property type="protein sequence ID" value="EEQ27224.1"/>
    <property type="molecule type" value="Genomic_DNA"/>
</dbReference>
<evidence type="ECO:0000256" key="4">
    <source>
        <dbReference type="ARBA" id="ARBA00023015"/>
    </source>
</evidence>
<evidence type="ECO:0000256" key="2">
    <source>
        <dbReference type="ARBA" id="ARBA00022771"/>
    </source>
</evidence>
<dbReference type="PANTHER" id="PTHR47172:SF24">
    <property type="entry name" value="GATA ZINC FINGER DOMAIN-CONTAINING PROTEIN 14-RELATED"/>
    <property type="match status" value="1"/>
</dbReference>
<dbReference type="CDD" id="cd00202">
    <property type="entry name" value="ZnF_GATA"/>
    <property type="match status" value="1"/>
</dbReference>
<dbReference type="AlphaFoldDB" id="C5FBP0"/>
<feature type="region of interest" description="Disordered" evidence="7">
    <location>
        <begin position="464"/>
        <end position="497"/>
    </location>
</feature>
<feature type="region of interest" description="Disordered" evidence="7">
    <location>
        <begin position="303"/>
        <end position="332"/>
    </location>
</feature>
<proteinExistence type="predicted"/>
<feature type="compositionally biased region" description="Pro residues" evidence="7">
    <location>
        <begin position="37"/>
        <end position="46"/>
    </location>
</feature>
<dbReference type="RefSeq" id="XP_002850008.1">
    <property type="nucleotide sequence ID" value="XM_002849962.1"/>
</dbReference>
<dbReference type="Gene3D" id="3.30.50.10">
    <property type="entry name" value="Erythroid Transcription Factor GATA-1, subunit A"/>
    <property type="match status" value="1"/>
</dbReference>
<dbReference type="GO" id="GO:0006355">
    <property type="term" value="P:regulation of DNA-templated transcription"/>
    <property type="evidence" value="ECO:0007669"/>
    <property type="project" value="InterPro"/>
</dbReference>
<name>C5FBP0_ARTOC</name>
<evidence type="ECO:0000256" key="1">
    <source>
        <dbReference type="ARBA" id="ARBA00022723"/>
    </source>
</evidence>
<evidence type="ECO:0000313" key="10">
    <source>
        <dbReference type="Proteomes" id="UP000002035"/>
    </source>
</evidence>
<dbReference type="Proteomes" id="UP000002035">
    <property type="component" value="Unassembled WGS sequence"/>
</dbReference>
<dbReference type="HOGENOM" id="CLU_029475_1_0_1"/>
<dbReference type="PROSITE" id="PS50114">
    <property type="entry name" value="GATA_ZN_FINGER_2"/>
    <property type="match status" value="1"/>
</dbReference>
<evidence type="ECO:0000256" key="3">
    <source>
        <dbReference type="ARBA" id="ARBA00022833"/>
    </source>
</evidence>
<dbReference type="GO" id="GO:0008270">
    <property type="term" value="F:zinc ion binding"/>
    <property type="evidence" value="ECO:0007669"/>
    <property type="project" value="UniProtKB-KW"/>
</dbReference>
<sequence>MATGIAASSSSAHLFYRQSSSMYHSSQPQYNYSPPTHHQPPPPPPSSRSSADISPSTRPHRLVDVPTTHSTSTKSLPSIHEALGKNNPLPYPHPQSSVCGPSQTSGHLASSSNPMAGPSAEGPSGPSNPFSSTNSSAPSLRDSLLNSQQPPHHQSAPSQSESSIRSQDSQNHSAHSIGSEKSSSRSSVADRTSICTSHAPSFDMLSTTSTAVSSPTSYVSPVTYNPPSYASHRSVPPSQTFPPPSFEGRAAHSTWNFGSSDHTPMDGVKSMQRSNGNGMPYCDAVKRHLDDYDVRASLNEVRDTSSRTLDILRPRSQRPQSTRPESIDSASSLPSLAEIEELLHLHRHTAEILERIRSAAISHEHSLSEQRNHQQIFKTDHIRDKERMSMYSDEYKNGGGLASGNGHIMGSSSLEKKRRKAAPPGRCHSCNRAETPEWRRGPDGARTLCNACGLHYAKLTRKQGLNKTASSTAPTSQMAMAESNIRPGAGVGRSPPL</sequence>
<evidence type="ECO:0000256" key="7">
    <source>
        <dbReference type="SAM" id="MobiDB-lite"/>
    </source>
</evidence>
<keyword evidence="10" id="KW-1185">Reference proteome</keyword>
<organism evidence="9 10">
    <name type="scientific">Arthroderma otae (strain ATCC MYA-4605 / CBS 113480)</name>
    <name type="common">Microsporum canis</name>
    <dbReference type="NCBI Taxonomy" id="554155"/>
    <lineage>
        <taxon>Eukaryota</taxon>
        <taxon>Fungi</taxon>
        <taxon>Dikarya</taxon>
        <taxon>Ascomycota</taxon>
        <taxon>Pezizomycotina</taxon>
        <taxon>Eurotiomycetes</taxon>
        <taxon>Eurotiomycetidae</taxon>
        <taxon>Onygenales</taxon>
        <taxon>Arthrodermataceae</taxon>
        <taxon>Microsporum</taxon>
    </lineage>
</organism>
<feature type="region of interest" description="Disordered" evidence="7">
    <location>
        <begin position="20"/>
        <end position="192"/>
    </location>
</feature>
<feature type="domain" description="GATA-type" evidence="8">
    <location>
        <begin position="426"/>
        <end position="456"/>
    </location>
</feature>
<keyword evidence="1" id="KW-0479">Metal-binding</keyword>
<feature type="compositionally biased region" description="Polar residues" evidence="7">
    <location>
        <begin position="253"/>
        <end position="262"/>
    </location>
</feature>
<feature type="region of interest" description="Disordered" evidence="7">
    <location>
        <begin position="397"/>
        <end position="427"/>
    </location>
</feature>
<protein>
    <submittedName>
        <fullName evidence="9">GATA-type sexual development transcription factor NsdD</fullName>
    </submittedName>
</protein>
<feature type="region of interest" description="Disordered" evidence="7">
    <location>
        <begin position="229"/>
        <end position="262"/>
    </location>
</feature>
<dbReference type="SMART" id="SM00401">
    <property type="entry name" value="ZnF_GATA"/>
    <property type="match status" value="1"/>
</dbReference>
<evidence type="ECO:0000256" key="5">
    <source>
        <dbReference type="ARBA" id="ARBA00023163"/>
    </source>
</evidence>
<feature type="compositionally biased region" description="Basic and acidic residues" evidence="7">
    <location>
        <begin position="303"/>
        <end position="313"/>
    </location>
</feature>
<dbReference type="Pfam" id="PF00320">
    <property type="entry name" value="GATA"/>
    <property type="match status" value="1"/>
</dbReference>
<dbReference type="SUPFAM" id="SSF57716">
    <property type="entry name" value="Glucocorticoid receptor-like (DNA-binding domain)"/>
    <property type="match status" value="1"/>
</dbReference>
<feature type="compositionally biased region" description="Low complexity" evidence="7">
    <location>
        <begin position="147"/>
        <end position="192"/>
    </location>
</feature>
<feature type="compositionally biased region" description="Polar residues" evidence="7">
    <location>
        <begin position="464"/>
        <end position="478"/>
    </location>
</feature>
<feature type="compositionally biased region" description="Polar residues" evidence="7">
    <location>
        <begin position="20"/>
        <end position="32"/>
    </location>
</feature>
<gene>
    <name evidence="9" type="ORF">MCYG_00112</name>
</gene>
<feature type="compositionally biased region" description="Polar residues" evidence="7">
    <location>
        <begin position="67"/>
        <end position="76"/>
    </location>
</feature>
<keyword evidence="4" id="KW-0805">Transcription regulation</keyword>
<evidence type="ECO:0000259" key="8">
    <source>
        <dbReference type="PROSITE" id="PS50114"/>
    </source>
</evidence>
<dbReference type="GO" id="GO:0043565">
    <property type="term" value="F:sequence-specific DNA binding"/>
    <property type="evidence" value="ECO:0007669"/>
    <property type="project" value="InterPro"/>
</dbReference>
<dbReference type="VEuPathDB" id="FungiDB:MCYG_00112"/>
<dbReference type="OMA" id="HYATRAH"/>
<keyword evidence="5" id="KW-0804">Transcription</keyword>
<accession>C5FBP0</accession>
<evidence type="ECO:0000256" key="6">
    <source>
        <dbReference type="PROSITE-ProRule" id="PRU00094"/>
    </source>
</evidence>
<dbReference type="eggNOG" id="KOG1601">
    <property type="taxonomic scope" value="Eukaryota"/>
</dbReference>
<evidence type="ECO:0000313" key="9">
    <source>
        <dbReference type="EMBL" id="EEQ27224.1"/>
    </source>
</evidence>
<feature type="compositionally biased region" description="Polar residues" evidence="7">
    <location>
        <begin position="125"/>
        <end position="138"/>
    </location>
</feature>
<dbReference type="GeneID" id="9223464"/>
<reference evidence="10" key="1">
    <citation type="journal article" date="2012" name="MBio">
        <title>Comparative genome analysis of Trichophyton rubrum and related dermatophytes reveals candidate genes involved in infection.</title>
        <authorList>
            <person name="Martinez D.A."/>
            <person name="Oliver B.G."/>
            <person name="Graeser Y."/>
            <person name="Goldberg J.M."/>
            <person name="Li W."/>
            <person name="Martinez-Rossi N.M."/>
            <person name="Monod M."/>
            <person name="Shelest E."/>
            <person name="Barton R.C."/>
            <person name="Birch E."/>
            <person name="Brakhage A.A."/>
            <person name="Chen Z."/>
            <person name="Gurr S.J."/>
            <person name="Heiman D."/>
            <person name="Heitman J."/>
            <person name="Kosti I."/>
            <person name="Rossi A."/>
            <person name="Saif S."/>
            <person name="Samalova M."/>
            <person name="Saunders C.W."/>
            <person name="Shea T."/>
            <person name="Summerbell R.C."/>
            <person name="Xu J."/>
            <person name="Young S."/>
            <person name="Zeng Q."/>
            <person name="Birren B.W."/>
            <person name="Cuomo C.A."/>
            <person name="White T.C."/>
        </authorList>
    </citation>
    <scope>NUCLEOTIDE SEQUENCE [LARGE SCALE GENOMIC DNA]</scope>
    <source>
        <strain evidence="10">ATCC MYA-4605 / CBS 113480</strain>
    </source>
</reference>
<feature type="compositionally biased region" description="Low complexity" evidence="7">
    <location>
        <begin position="47"/>
        <end position="56"/>
    </location>
</feature>
<dbReference type="PANTHER" id="PTHR47172">
    <property type="entry name" value="OS01G0976800 PROTEIN"/>
    <property type="match status" value="1"/>
</dbReference>